<dbReference type="InterPro" id="IPR008984">
    <property type="entry name" value="SMAD_FHA_dom_sf"/>
</dbReference>
<feature type="repeat" description="TPR" evidence="1">
    <location>
        <begin position="1508"/>
        <end position="1541"/>
    </location>
</feature>
<dbReference type="SMART" id="SM00317">
    <property type="entry name" value="SET"/>
    <property type="match status" value="2"/>
</dbReference>
<dbReference type="InterPro" id="IPR046341">
    <property type="entry name" value="SET_dom_sf"/>
</dbReference>
<feature type="compositionally biased region" description="Low complexity" evidence="3">
    <location>
        <begin position="290"/>
        <end position="303"/>
    </location>
</feature>
<feature type="compositionally biased region" description="Low complexity" evidence="3">
    <location>
        <begin position="256"/>
        <end position="268"/>
    </location>
</feature>
<feature type="region of interest" description="Disordered" evidence="3">
    <location>
        <begin position="256"/>
        <end position="352"/>
    </location>
</feature>
<evidence type="ECO:0000259" key="4">
    <source>
        <dbReference type="PROSITE" id="PS50006"/>
    </source>
</evidence>
<dbReference type="InterPro" id="IPR053209">
    <property type="entry name" value="Gramillin-biosynth_MTr"/>
</dbReference>
<dbReference type="SUPFAM" id="SSF48452">
    <property type="entry name" value="TPR-like"/>
    <property type="match status" value="2"/>
</dbReference>
<dbReference type="PROSITE" id="PS50280">
    <property type="entry name" value="SET"/>
    <property type="match status" value="2"/>
</dbReference>
<dbReference type="PROSITE" id="PS50005">
    <property type="entry name" value="TPR"/>
    <property type="match status" value="1"/>
</dbReference>
<keyword evidence="2" id="KW-0175">Coiled coil</keyword>
<dbReference type="InterPro" id="IPR011990">
    <property type="entry name" value="TPR-like_helical_dom_sf"/>
</dbReference>
<dbReference type="PANTHER" id="PTHR47643">
    <property type="entry name" value="TPR DOMAIN PROTEIN (AFU_ORTHOLOGUE AFUA_5G12710)"/>
    <property type="match status" value="1"/>
</dbReference>
<dbReference type="EMBL" id="CWKI01000006">
    <property type="protein sequence ID" value="CTR07368.1"/>
    <property type="molecule type" value="Genomic_DNA"/>
</dbReference>
<feature type="domain" description="FHA" evidence="4">
    <location>
        <begin position="139"/>
        <end position="197"/>
    </location>
</feature>
<dbReference type="STRING" id="5286.A0A0K3CEL9"/>
<dbReference type="Gene3D" id="2.170.270.10">
    <property type="entry name" value="SET domain"/>
    <property type="match status" value="2"/>
</dbReference>
<gene>
    <name evidence="6" type="primary">FGENESH: predicted gene_6.151</name>
    <name evidence="6" type="ORF">BN2166_0032290</name>
</gene>
<evidence type="ECO:0000313" key="6">
    <source>
        <dbReference type="EMBL" id="CTR07368.1"/>
    </source>
</evidence>
<dbReference type="InterPro" id="IPR001214">
    <property type="entry name" value="SET_dom"/>
</dbReference>
<name>A0A0K3CEL9_RHOTO</name>
<evidence type="ECO:0000313" key="7">
    <source>
        <dbReference type="Proteomes" id="UP000199069"/>
    </source>
</evidence>
<feature type="domain" description="SET" evidence="5">
    <location>
        <begin position="1576"/>
        <end position="1778"/>
    </location>
</feature>
<proteinExistence type="predicted"/>
<dbReference type="Proteomes" id="UP000199069">
    <property type="component" value="Unassembled WGS sequence"/>
</dbReference>
<evidence type="ECO:0000259" key="5">
    <source>
        <dbReference type="PROSITE" id="PS50280"/>
    </source>
</evidence>
<dbReference type="Pfam" id="PF00498">
    <property type="entry name" value="FHA"/>
    <property type="match status" value="1"/>
</dbReference>
<evidence type="ECO:0000256" key="3">
    <source>
        <dbReference type="SAM" id="MobiDB-lite"/>
    </source>
</evidence>
<dbReference type="InterPro" id="IPR000253">
    <property type="entry name" value="FHA_dom"/>
</dbReference>
<dbReference type="Pfam" id="PF00856">
    <property type="entry name" value="SET"/>
    <property type="match status" value="2"/>
</dbReference>
<dbReference type="InterPro" id="IPR019734">
    <property type="entry name" value="TPR_rpt"/>
</dbReference>
<keyword evidence="7" id="KW-1185">Reference proteome</keyword>
<dbReference type="SUPFAM" id="SSF82199">
    <property type="entry name" value="SET domain"/>
    <property type="match status" value="2"/>
</dbReference>
<dbReference type="Gene3D" id="2.60.200.20">
    <property type="match status" value="1"/>
</dbReference>
<feature type="region of interest" description="Disordered" evidence="3">
    <location>
        <begin position="1"/>
        <end position="22"/>
    </location>
</feature>
<accession>A0A0K3CEL9</accession>
<dbReference type="SUPFAM" id="SSF49879">
    <property type="entry name" value="SMAD/FHA domain"/>
    <property type="match status" value="1"/>
</dbReference>
<feature type="domain" description="SET" evidence="5">
    <location>
        <begin position="786"/>
        <end position="978"/>
    </location>
</feature>
<evidence type="ECO:0000256" key="2">
    <source>
        <dbReference type="SAM" id="Coils"/>
    </source>
</evidence>
<dbReference type="SMART" id="SM00240">
    <property type="entry name" value="FHA"/>
    <property type="match status" value="1"/>
</dbReference>
<dbReference type="SMART" id="SM00028">
    <property type="entry name" value="TPR"/>
    <property type="match status" value="4"/>
</dbReference>
<dbReference type="Gene3D" id="1.25.40.10">
    <property type="entry name" value="Tetratricopeptide repeat domain"/>
    <property type="match status" value="2"/>
</dbReference>
<feature type="region of interest" description="Disordered" evidence="3">
    <location>
        <begin position="370"/>
        <end position="392"/>
    </location>
</feature>
<feature type="compositionally biased region" description="Basic and acidic residues" evidence="3">
    <location>
        <begin position="274"/>
        <end position="286"/>
    </location>
</feature>
<dbReference type="PANTHER" id="PTHR47643:SF2">
    <property type="entry name" value="TPR DOMAIN PROTEIN (AFU_ORTHOLOGUE AFUA_5G12710)"/>
    <property type="match status" value="1"/>
</dbReference>
<reference evidence="6 7" key="1">
    <citation type="submission" date="2015-07" db="EMBL/GenBank/DDBJ databases">
        <authorList>
            <person name="Cajimat M.N.B."/>
            <person name="Milazzo M.L."/>
            <person name="Fulhorst C.F."/>
        </authorList>
    </citation>
    <scope>NUCLEOTIDE SEQUENCE [LARGE SCALE GENOMIC DNA]</scope>
    <source>
        <strain evidence="6">Single colony</strain>
    </source>
</reference>
<feature type="compositionally biased region" description="Basic and acidic residues" evidence="3">
    <location>
        <begin position="61"/>
        <end position="73"/>
    </location>
</feature>
<sequence>MLPYDGEEQAVAAPSTSDWTWDPRFSLYFNFKTKQWAKPLPNGEWEYAGGVEQEQANGAENGKDSTDSKDHGSNGEAEPYAVPEEQVWPGNDTDEEDEANKPDPFAKAPLLRLVVSKRPDPSVLPPAQTVASLDPSEPVSIGRDKSFERRIRLRELAVSKVHATLFWALDPETEDGGYWAVVDNGSTHGTFISSDRSGESIRLSEPKVASVPHRLHHLDTIRTGSTTFSVHIHPTFACSTCAVASDSSNLIPLVSAPSDGSSSASPAPNNYTTKTKEQKEQERREQMAGLKAKLLKPASSAKSTARTPVSHDSAAPDAMPAPKPKKAAFVDRAAARRQRDAGASLPSTARPAASPFFTVPGASSVATAAASSASAPKPTPPANPFSTDSKGAQLLSKLGGSASHTAPNGRTNGGLGTLIEARTYAAEREARPGLGSREPVVGVEKVANGSNGEGGSGDGNGIKRDWRDPDSLASHLRVQAALLSLVWLSEALRRLPPSLPPLSFASPVLPAQARRPADFASSAPLPLATHSLLTMAQPDLAKVLDAIRRAGMDTSQCRGIIYDPELFNNLLKDVQISKAVNAFPTLEKAFSTLLATHGMQGLMPTGGPTLSEDAYHFMPPQVPVDKLPDDFDFKGLGNELFTLRRDAEAVKAYTEGLARNPSVELRLVLRLNRAQVHLRLENFASAYHDSSFVLKELDEGVPGPSQARLKATLRLARAFKGMRHLALALEHFAKVIELDAGSKEGAEGKKRIERKLRETNEGEYDWRELEKQAKTSMRLDVGDFVGPVKLVKLEGRGGGRGLVATRDIQAGELLIVDKAIVVGEPNDASDPSKAFLFGGQAAWQLSMYQSAQRLASLLKEDPSLAPFVYSLHSRVQPATYDLAFESLDHRQLPQEDDSVQLDKLRLESICSTNGFQRCGESLERASSALDAGSGLHLRMSLLNHDCVPNTVIQGLRDVKIARARIHIKEGEEVCLRYIGPIHSRRPCILAGHFPDGCKCAYCLDEALDSPAQVEQRKALLGNDTELGKHLRQLNTLKDLSPDFVLRFIDHIARVERTYSDKRVFRLDLIEVYRAMSDLCAYSTVPAMHLAIKYRLASLEVAGLLVREDDEDGIRIAEIPFEDEDGAVPSFLKVASYFTSLDDEKNNARKWAITAFEMSKTLYSDDWDRFVERHHADVQKLGLDGLLEECRDPSRFDQFSSFRIASLCLLQQRLRLILTPPQRSKVLSPHSFSIRPRVLASFSCNAAFPLSSLRVQVGRLSWLRDSFESRENRGSFASLRELLLRAYSLTALLMFAGLRARPFARTGLLHRPLLVVPSPVRSAPPAALMSSRTTSGDDYPILGLGIDTRTLQSTLRDPDFKCVCAANLSLEDLQGQTAEERATVYAKVALGMHGTNFILVVPGQVKNTNPRPGSIVEQIPGFTIDELPDEFDFCALGNRYFQQGDLEIAVKIYDEGLTRDVAPEVRLLLRHDRSQAHLRLANFASTYHDSSFVLKQLDEGVAGPPNAKVKATIRLGRAFEGMRHLTLALEQYKKALDLNAAANEAAEGLERVERKIRESEKGDYDWRKLEQVAETETRLDVGDFIGPIKLVNMEGRGGGRGVVATRDIEAGELLLVDKAIAVGDQHDASDPSRFFRFGGNRAWQLSLYQLAQRLAHILKEDPSLVPFVHSLHSKVLPASSDVAFGSLDDRPLPQEDESVQLGTIRLEAICATNSFQRRAELPERSDGSTLDSGSGLHLRMSLLDHACVPNAALGEIRDVKIARARVPIKQGEEVCLCYLDPLDDRRPYILAAHFPDGCKCAYCLDEKYDTEEQIAKRNELHDKTSPKVSQVNQQLSEGLSPEVFAPILDFQDHVAALELTYSPMRSTFRPHLACACLFFAAICRNAWSFDAADHYSLEYLRFAGAIVKEHADRIEVRAAPAFEGSIAPTELISIAGHHARVKGDSVKGRKWFSAAAEMSRIVHGDDRDAFVDRHAEHIKRCGLDQLLQDPKP</sequence>
<feature type="region of interest" description="Disordered" evidence="3">
    <location>
        <begin position="40"/>
        <end position="106"/>
    </location>
</feature>
<feature type="coiled-coil region" evidence="2">
    <location>
        <begin position="1534"/>
        <end position="1561"/>
    </location>
</feature>
<organism evidence="6 7">
    <name type="scientific">Rhodotorula toruloides</name>
    <name type="common">Yeast</name>
    <name type="synonym">Rhodosporidium toruloides</name>
    <dbReference type="NCBI Taxonomy" id="5286"/>
    <lineage>
        <taxon>Eukaryota</taxon>
        <taxon>Fungi</taxon>
        <taxon>Dikarya</taxon>
        <taxon>Basidiomycota</taxon>
        <taxon>Pucciniomycotina</taxon>
        <taxon>Microbotryomycetes</taxon>
        <taxon>Sporidiobolales</taxon>
        <taxon>Sporidiobolaceae</taxon>
        <taxon>Rhodotorula</taxon>
    </lineage>
</organism>
<keyword evidence="1" id="KW-0802">TPR repeat</keyword>
<dbReference type="PROSITE" id="PS50006">
    <property type="entry name" value="FHA_DOMAIN"/>
    <property type="match status" value="1"/>
</dbReference>
<evidence type="ECO:0000256" key="1">
    <source>
        <dbReference type="PROSITE-ProRule" id="PRU00339"/>
    </source>
</evidence>
<protein>
    <submittedName>
        <fullName evidence="6">BY PROTMAP: gi|342319628|gb|EGU11575.1| Proteophosphoglycan ppg4 [Rhodotorula glutinis ATCC 204091]</fullName>
    </submittedName>
</protein>